<keyword evidence="3 11" id="KW-0489">Methyltransferase</keyword>
<comment type="caution">
    <text evidence="11">The sequence shown here is derived from an EMBL/GenBank/DDBJ whole genome shotgun (WGS) entry which is preliminary data.</text>
</comment>
<dbReference type="InterPro" id="IPR022749">
    <property type="entry name" value="D12N6_MeTrfase_N"/>
</dbReference>
<dbReference type="GO" id="GO:0008170">
    <property type="term" value="F:N-methyltransferase activity"/>
    <property type="evidence" value="ECO:0007669"/>
    <property type="project" value="InterPro"/>
</dbReference>
<dbReference type="EMBL" id="NRRY01000049">
    <property type="protein sequence ID" value="MBK1620818.1"/>
    <property type="molecule type" value="Genomic_DNA"/>
</dbReference>
<organism evidence="11 12">
    <name type="scientific">Lamprobacter modestohalophilus</name>
    <dbReference type="NCBI Taxonomy" id="1064514"/>
    <lineage>
        <taxon>Bacteria</taxon>
        <taxon>Pseudomonadati</taxon>
        <taxon>Pseudomonadota</taxon>
        <taxon>Gammaproteobacteria</taxon>
        <taxon>Chromatiales</taxon>
        <taxon>Chromatiaceae</taxon>
        <taxon>Lamprobacter</taxon>
    </lineage>
</organism>
<feature type="region of interest" description="Disordered" evidence="8">
    <location>
        <begin position="611"/>
        <end position="634"/>
    </location>
</feature>
<evidence type="ECO:0000256" key="1">
    <source>
        <dbReference type="ARBA" id="ARBA00006594"/>
    </source>
</evidence>
<evidence type="ECO:0000256" key="4">
    <source>
        <dbReference type="ARBA" id="ARBA00022679"/>
    </source>
</evidence>
<dbReference type="PRINTS" id="PR00507">
    <property type="entry name" value="N12N6MTFRASE"/>
</dbReference>
<protein>
    <recommendedName>
        <fullName evidence="2">site-specific DNA-methyltransferase (adenine-specific)</fullName>
        <ecNumber evidence="2">2.1.1.72</ecNumber>
    </recommendedName>
</protein>
<dbReference type="InterPro" id="IPR051537">
    <property type="entry name" value="DNA_Adenine_Mtase"/>
</dbReference>
<comment type="similarity">
    <text evidence="1">Belongs to the N(4)/N(6)-methyltransferase family.</text>
</comment>
<evidence type="ECO:0000313" key="12">
    <source>
        <dbReference type="Proteomes" id="UP001138768"/>
    </source>
</evidence>
<evidence type="ECO:0000259" key="9">
    <source>
        <dbReference type="Pfam" id="PF02384"/>
    </source>
</evidence>
<evidence type="ECO:0000259" key="10">
    <source>
        <dbReference type="Pfam" id="PF12161"/>
    </source>
</evidence>
<dbReference type="EC" id="2.1.1.72" evidence="2"/>
<keyword evidence="5" id="KW-0949">S-adenosyl-L-methionine</keyword>
<comment type="catalytic activity">
    <reaction evidence="7">
        <text>a 2'-deoxyadenosine in DNA + S-adenosyl-L-methionine = an N(6)-methyl-2'-deoxyadenosine in DNA + S-adenosyl-L-homocysteine + H(+)</text>
        <dbReference type="Rhea" id="RHEA:15197"/>
        <dbReference type="Rhea" id="RHEA-COMP:12418"/>
        <dbReference type="Rhea" id="RHEA-COMP:12419"/>
        <dbReference type="ChEBI" id="CHEBI:15378"/>
        <dbReference type="ChEBI" id="CHEBI:57856"/>
        <dbReference type="ChEBI" id="CHEBI:59789"/>
        <dbReference type="ChEBI" id="CHEBI:90615"/>
        <dbReference type="ChEBI" id="CHEBI:90616"/>
        <dbReference type="EC" id="2.1.1.72"/>
    </reaction>
</comment>
<evidence type="ECO:0000256" key="8">
    <source>
        <dbReference type="SAM" id="MobiDB-lite"/>
    </source>
</evidence>
<dbReference type="InterPro" id="IPR029063">
    <property type="entry name" value="SAM-dependent_MTases_sf"/>
</dbReference>
<evidence type="ECO:0000313" key="11">
    <source>
        <dbReference type="EMBL" id="MBK1620818.1"/>
    </source>
</evidence>
<gene>
    <name evidence="11" type="ORF">CKO42_20770</name>
</gene>
<sequence>MNVQAHEALKAKIWEIANRLRGPYRPPQYRLVMLPMVVLRRLDCVLAPTKEAVLERYQSLQAQHMPEAAMDKLLGKAADPTRKHPLYNTSPYSFERLLGDSENIAPNLVAYINGFSPIARAIFERFKFADQIEKLDASNRLFTLVKAMAEVDLHPRRIDNLQMGYLFEHLVMRFNEQANEEAGDHFTPREVIRLMANLIYTGEEDVYKPGVYRTIYDPTCATGGMLSVSEELILSQNQRALLALYGQEYNDEAWAICCADLLIKDEDTANIVLGDTLGDGKTGDGFEGERFHYMMANPPFGVEWKDQKQIVEREHQNRGFSGRFGAGLPAINDGSLLFLQHMIAKMHPYADGDEERPGSKIAIVFNGSPLFSGDAGSGPSNIRRWIIENDWLDAIIALPDQLFYNTGIFTYVWLVTNRKPLERQGRVQLIDGTRFFRKMKKSLNNKRNEITEAQIAHLTRVYGHHQDGETAPAGIQFQSDDQTEPRVISRIFENREFGYLKITVERPLRMSFEASPARIAALDDQTAFANLASSKKRKDQARIDDEIEAGQKQQTVIRKMLSTLESKGHYKDRALFETDLTRAAKAADLKLPAPIKKAIFAALGKRDPEAEICRDGKGRPEPDSELRDTENIPLPPGTVLPLPMDFGPDKPNDRMVAEFRETIDAYMASEVLPHVSDAWVDYDKTKVGYEIPINRHFYVYKPPRPLDEIEGDISRLEGEIAGLLKGLVG</sequence>
<dbReference type="PANTHER" id="PTHR42933:SF3">
    <property type="entry name" value="TYPE I RESTRICTION ENZYME MJAVIII METHYLASE SUBUNIT"/>
    <property type="match status" value="1"/>
</dbReference>
<evidence type="ECO:0000256" key="2">
    <source>
        <dbReference type="ARBA" id="ARBA00011900"/>
    </source>
</evidence>
<dbReference type="Gene3D" id="1.20.1260.30">
    <property type="match status" value="1"/>
</dbReference>
<name>A0A9X1B5V2_9GAMM</name>
<proteinExistence type="inferred from homology"/>
<feature type="domain" description="N6 adenine-specific DNA methyltransferase N-terminal" evidence="10">
    <location>
        <begin position="9"/>
        <end position="147"/>
    </location>
</feature>
<dbReference type="Proteomes" id="UP001138768">
    <property type="component" value="Unassembled WGS sequence"/>
</dbReference>
<dbReference type="InterPro" id="IPR038333">
    <property type="entry name" value="T1MK-like_N_sf"/>
</dbReference>
<dbReference type="PANTHER" id="PTHR42933">
    <property type="entry name" value="SLR6095 PROTEIN"/>
    <property type="match status" value="1"/>
</dbReference>
<keyword evidence="4" id="KW-0808">Transferase</keyword>
<dbReference type="SUPFAM" id="SSF53335">
    <property type="entry name" value="S-adenosyl-L-methionine-dependent methyltransferases"/>
    <property type="match status" value="1"/>
</dbReference>
<dbReference type="Gene3D" id="3.40.50.150">
    <property type="entry name" value="Vaccinia Virus protein VP39"/>
    <property type="match status" value="1"/>
</dbReference>
<evidence type="ECO:0000256" key="6">
    <source>
        <dbReference type="ARBA" id="ARBA00022747"/>
    </source>
</evidence>
<dbReference type="AlphaFoldDB" id="A0A9X1B5V2"/>
<dbReference type="Pfam" id="PF02384">
    <property type="entry name" value="N6_Mtase"/>
    <property type="match status" value="1"/>
</dbReference>
<dbReference type="Pfam" id="PF12161">
    <property type="entry name" value="HsdM_N"/>
    <property type="match status" value="1"/>
</dbReference>
<accession>A0A9X1B5V2</accession>
<dbReference type="InterPro" id="IPR003356">
    <property type="entry name" value="DNA_methylase_A-5"/>
</dbReference>
<dbReference type="GO" id="GO:0003677">
    <property type="term" value="F:DNA binding"/>
    <property type="evidence" value="ECO:0007669"/>
    <property type="project" value="InterPro"/>
</dbReference>
<dbReference type="GO" id="GO:0009007">
    <property type="term" value="F:site-specific DNA-methyltransferase (adenine-specific) activity"/>
    <property type="evidence" value="ECO:0007669"/>
    <property type="project" value="UniProtKB-EC"/>
</dbReference>
<dbReference type="GO" id="GO:0032259">
    <property type="term" value="P:methylation"/>
    <property type="evidence" value="ECO:0007669"/>
    <property type="project" value="UniProtKB-KW"/>
</dbReference>
<keyword evidence="6" id="KW-0680">Restriction system</keyword>
<dbReference type="GO" id="GO:0009307">
    <property type="term" value="P:DNA restriction-modification system"/>
    <property type="evidence" value="ECO:0007669"/>
    <property type="project" value="UniProtKB-KW"/>
</dbReference>
<keyword evidence="12" id="KW-1185">Reference proteome</keyword>
<evidence type="ECO:0000256" key="7">
    <source>
        <dbReference type="ARBA" id="ARBA00047942"/>
    </source>
</evidence>
<dbReference type="RefSeq" id="WP_200248292.1">
    <property type="nucleotide sequence ID" value="NZ_NRRY01000049.1"/>
</dbReference>
<feature type="domain" description="DNA methylase adenine-specific" evidence="9">
    <location>
        <begin position="163"/>
        <end position="468"/>
    </location>
</feature>
<feature type="compositionally biased region" description="Basic and acidic residues" evidence="8">
    <location>
        <begin position="611"/>
        <end position="630"/>
    </location>
</feature>
<evidence type="ECO:0000256" key="3">
    <source>
        <dbReference type="ARBA" id="ARBA00022603"/>
    </source>
</evidence>
<reference evidence="11 12" key="1">
    <citation type="journal article" date="2020" name="Microorganisms">
        <title>Osmotic Adaptation and Compatible Solute Biosynthesis of Phototrophic Bacteria as Revealed from Genome Analyses.</title>
        <authorList>
            <person name="Imhoff J.F."/>
            <person name="Rahn T."/>
            <person name="Kunzel S."/>
            <person name="Keller A."/>
            <person name="Neulinger S.C."/>
        </authorList>
    </citation>
    <scope>NUCLEOTIDE SEQUENCE [LARGE SCALE GENOMIC DNA]</scope>
    <source>
        <strain evidence="11 12">DSM 25653</strain>
    </source>
</reference>
<evidence type="ECO:0000256" key="5">
    <source>
        <dbReference type="ARBA" id="ARBA00022691"/>
    </source>
</evidence>